<keyword evidence="2" id="KW-1185">Reference proteome</keyword>
<gene>
    <name evidence="1" type="ORF">HAX54_036604</name>
</gene>
<dbReference type="EMBL" id="JACEIK010004863">
    <property type="protein sequence ID" value="MCD9646605.1"/>
    <property type="molecule type" value="Genomic_DNA"/>
</dbReference>
<feature type="non-terminal residue" evidence="1">
    <location>
        <position position="60"/>
    </location>
</feature>
<sequence>MDLEKHEIIFRVKDDEITFKEGKGNLLPKNFGSISMVGKIDNENRQTELAGYLFPSAHIS</sequence>
<evidence type="ECO:0000313" key="1">
    <source>
        <dbReference type="EMBL" id="MCD9646605.1"/>
    </source>
</evidence>
<accession>A0ABS8VL18</accession>
<protein>
    <submittedName>
        <fullName evidence="1">Uncharacterized protein</fullName>
    </submittedName>
</protein>
<organism evidence="1 2">
    <name type="scientific">Datura stramonium</name>
    <name type="common">Jimsonweed</name>
    <name type="synonym">Common thornapple</name>
    <dbReference type="NCBI Taxonomy" id="4076"/>
    <lineage>
        <taxon>Eukaryota</taxon>
        <taxon>Viridiplantae</taxon>
        <taxon>Streptophyta</taxon>
        <taxon>Embryophyta</taxon>
        <taxon>Tracheophyta</taxon>
        <taxon>Spermatophyta</taxon>
        <taxon>Magnoliopsida</taxon>
        <taxon>eudicotyledons</taxon>
        <taxon>Gunneridae</taxon>
        <taxon>Pentapetalae</taxon>
        <taxon>asterids</taxon>
        <taxon>lamiids</taxon>
        <taxon>Solanales</taxon>
        <taxon>Solanaceae</taxon>
        <taxon>Solanoideae</taxon>
        <taxon>Datureae</taxon>
        <taxon>Datura</taxon>
    </lineage>
</organism>
<comment type="caution">
    <text evidence="1">The sequence shown here is derived from an EMBL/GenBank/DDBJ whole genome shotgun (WGS) entry which is preliminary data.</text>
</comment>
<name>A0ABS8VL18_DATST</name>
<dbReference type="Proteomes" id="UP000823775">
    <property type="component" value="Unassembled WGS sequence"/>
</dbReference>
<proteinExistence type="predicted"/>
<evidence type="ECO:0000313" key="2">
    <source>
        <dbReference type="Proteomes" id="UP000823775"/>
    </source>
</evidence>
<reference evidence="1 2" key="1">
    <citation type="journal article" date="2021" name="BMC Genomics">
        <title>Datura genome reveals duplications of psychoactive alkaloid biosynthetic genes and high mutation rate following tissue culture.</title>
        <authorList>
            <person name="Rajewski A."/>
            <person name="Carter-House D."/>
            <person name="Stajich J."/>
            <person name="Litt A."/>
        </authorList>
    </citation>
    <scope>NUCLEOTIDE SEQUENCE [LARGE SCALE GENOMIC DNA]</scope>
    <source>
        <strain evidence="1">AR-01</strain>
    </source>
</reference>